<dbReference type="SUPFAM" id="SSF55729">
    <property type="entry name" value="Acyl-CoA N-acyltransferases (Nat)"/>
    <property type="match status" value="1"/>
</dbReference>
<keyword evidence="1" id="KW-0808">Transferase</keyword>
<dbReference type="PANTHER" id="PTHR13947:SF37">
    <property type="entry name" value="LD18367P"/>
    <property type="match status" value="1"/>
</dbReference>
<organism evidence="4 5">
    <name type="scientific">Solirubrobacter ginsenosidimutans</name>
    <dbReference type="NCBI Taxonomy" id="490573"/>
    <lineage>
        <taxon>Bacteria</taxon>
        <taxon>Bacillati</taxon>
        <taxon>Actinomycetota</taxon>
        <taxon>Thermoleophilia</taxon>
        <taxon>Solirubrobacterales</taxon>
        <taxon>Solirubrobacteraceae</taxon>
        <taxon>Solirubrobacter</taxon>
    </lineage>
</organism>
<keyword evidence="5" id="KW-1185">Reference proteome</keyword>
<dbReference type="Gene3D" id="1.10.10.10">
    <property type="entry name" value="Winged helix-like DNA-binding domain superfamily/Winged helix DNA-binding domain"/>
    <property type="match status" value="1"/>
</dbReference>
<dbReference type="SMART" id="SM00347">
    <property type="entry name" value="HTH_MARR"/>
    <property type="match status" value="1"/>
</dbReference>
<dbReference type="SUPFAM" id="SSF46785">
    <property type="entry name" value="Winged helix' DNA-binding domain"/>
    <property type="match status" value="1"/>
</dbReference>
<dbReference type="CDD" id="cd04301">
    <property type="entry name" value="NAT_SF"/>
    <property type="match status" value="1"/>
</dbReference>
<feature type="domain" description="N-acetyltransferase" evidence="3">
    <location>
        <begin position="146"/>
        <end position="299"/>
    </location>
</feature>
<dbReference type="GO" id="GO:0003700">
    <property type="term" value="F:DNA-binding transcription factor activity"/>
    <property type="evidence" value="ECO:0007669"/>
    <property type="project" value="InterPro"/>
</dbReference>
<dbReference type="Gene3D" id="3.40.630.30">
    <property type="match status" value="1"/>
</dbReference>
<dbReference type="PROSITE" id="PS51186">
    <property type="entry name" value="GNAT"/>
    <property type="match status" value="1"/>
</dbReference>
<dbReference type="PANTHER" id="PTHR13947">
    <property type="entry name" value="GNAT FAMILY N-ACETYLTRANSFERASE"/>
    <property type="match status" value="1"/>
</dbReference>
<name>A0A9X3N4E3_9ACTN</name>
<evidence type="ECO:0000313" key="5">
    <source>
        <dbReference type="Proteomes" id="UP001149140"/>
    </source>
</evidence>
<dbReference type="PROSITE" id="PS50995">
    <property type="entry name" value="HTH_MARR_2"/>
    <property type="match status" value="1"/>
</dbReference>
<proteinExistence type="predicted"/>
<evidence type="ECO:0000313" key="4">
    <source>
        <dbReference type="EMBL" id="MDA0166462.1"/>
    </source>
</evidence>
<gene>
    <name evidence="4" type="ORF">OM076_39725</name>
</gene>
<evidence type="ECO:0000259" key="3">
    <source>
        <dbReference type="PROSITE" id="PS51186"/>
    </source>
</evidence>
<sequence length="305" mass="33978">MADPEQIAALRDFNRFYTTRLGMTRHGLHKTDHPLAEARVLYELGAHGVLETSALKDALAIDAGQLSRLVKRLQEQGLIHRTASPADARRQQVELTGEGEAAFARLDQGSREEVGALLDALPDPEGALAAIQKLREAIEPTPTRDVRLRDLRIGDLGWLVERHGVLYATEYGWDGSFERMVAGIAAAFDPEHDRAWVAEVDGQRAGAVLCVHDTPANAKLRTLLVEPHARGLGLGTRLVNAVIEHARRQRYRTVTLWTNDILHAARHIYERAGFTLHSEAPHHAFGHDLTEQTWSLTLQPWTETH</sequence>
<dbReference type="InterPro" id="IPR000182">
    <property type="entry name" value="GNAT_dom"/>
</dbReference>
<dbReference type="InterPro" id="IPR036390">
    <property type="entry name" value="WH_DNA-bd_sf"/>
</dbReference>
<comment type="caution">
    <text evidence="4">The sequence shown here is derived from an EMBL/GenBank/DDBJ whole genome shotgun (WGS) entry which is preliminary data.</text>
</comment>
<dbReference type="EMBL" id="JAPDOD010000066">
    <property type="protein sequence ID" value="MDA0166462.1"/>
    <property type="molecule type" value="Genomic_DNA"/>
</dbReference>
<evidence type="ECO:0000259" key="2">
    <source>
        <dbReference type="PROSITE" id="PS50995"/>
    </source>
</evidence>
<evidence type="ECO:0000256" key="1">
    <source>
        <dbReference type="ARBA" id="ARBA00022679"/>
    </source>
</evidence>
<reference evidence="4" key="1">
    <citation type="submission" date="2022-10" db="EMBL/GenBank/DDBJ databases">
        <title>The WGS of Solirubrobacter ginsenosidimutans DSM 21036.</title>
        <authorList>
            <person name="Jiang Z."/>
        </authorList>
    </citation>
    <scope>NUCLEOTIDE SEQUENCE</scope>
    <source>
        <strain evidence="4">DSM 21036</strain>
    </source>
</reference>
<dbReference type="GO" id="GO:0008080">
    <property type="term" value="F:N-acetyltransferase activity"/>
    <property type="evidence" value="ECO:0007669"/>
    <property type="project" value="InterPro"/>
</dbReference>
<dbReference type="InterPro" id="IPR050769">
    <property type="entry name" value="NAT_camello-type"/>
</dbReference>
<dbReference type="InterPro" id="IPR000835">
    <property type="entry name" value="HTH_MarR-typ"/>
</dbReference>
<dbReference type="Proteomes" id="UP001149140">
    <property type="component" value="Unassembled WGS sequence"/>
</dbReference>
<dbReference type="Pfam" id="PF00583">
    <property type="entry name" value="Acetyltransf_1"/>
    <property type="match status" value="1"/>
</dbReference>
<dbReference type="AlphaFoldDB" id="A0A9X3N4E3"/>
<accession>A0A9X3N4E3</accession>
<dbReference type="RefSeq" id="WP_270045720.1">
    <property type="nucleotide sequence ID" value="NZ_JAPDOD010000066.1"/>
</dbReference>
<dbReference type="Pfam" id="PF12802">
    <property type="entry name" value="MarR_2"/>
    <property type="match status" value="1"/>
</dbReference>
<dbReference type="PRINTS" id="PR00598">
    <property type="entry name" value="HTHMARR"/>
</dbReference>
<protein>
    <submittedName>
        <fullName evidence="4">Helix-turn-helix domain-containing GNAT family N-acetyltransferase</fullName>
    </submittedName>
</protein>
<feature type="domain" description="HTH marR-type" evidence="2">
    <location>
        <begin position="1"/>
        <end position="140"/>
    </location>
</feature>
<dbReference type="InterPro" id="IPR036388">
    <property type="entry name" value="WH-like_DNA-bd_sf"/>
</dbReference>
<dbReference type="InterPro" id="IPR016181">
    <property type="entry name" value="Acyl_CoA_acyltransferase"/>
</dbReference>